<evidence type="ECO:0000313" key="2">
    <source>
        <dbReference type="EMBL" id="KZV35993.1"/>
    </source>
</evidence>
<accession>A0A2Z7BN02</accession>
<dbReference type="Proteomes" id="UP000250235">
    <property type="component" value="Unassembled WGS sequence"/>
</dbReference>
<dbReference type="EMBL" id="KV003961">
    <property type="protein sequence ID" value="KZV35993.1"/>
    <property type="molecule type" value="Genomic_DNA"/>
</dbReference>
<feature type="region of interest" description="Disordered" evidence="1">
    <location>
        <begin position="24"/>
        <end position="144"/>
    </location>
</feature>
<feature type="compositionally biased region" description="Basic residues" evidence="1">
    <location>
        <begin position="90"/>
        <end position="101"/>
    </location>
</feature>
<name>A0A2Z7BN02_9LAMI</name>
<feature type="compositionally biased region" description="Basic and acidic residues" evidence="1">
    <location>
        <begin position="66"/>
        <end position="75"/>
    </location>
</feature>
<proteinExistence type="predicted"/>
<feature type="compositionally biased region" description="Basic and acidic residues" evidence="1">
    <location>
        <begin position="38"/>
        <end position="48"/>
    </location>
</feature>
<evidence type="ECO:0000313" key="3">
    <source>
        <dbReference type="Proteomes" id="UP000250235"/>
    </source>
</evidence>
<feature type="compositionally biased region" description="Low complexity" evidence="1">
    <location>
        <begin position="125"/>
        <end position="141"/>
    </location>
</feature>
<organism evidence="2 3">
    <name type="scientific">Dorcoceras hygrometricum</name>
    <dbReference type="NCBI Taxonomy" id="472368"/>
    <lineage>
        <taxon>Eukaryota</taxon>
        <taxon>Viridiplantae</taxon>
        <taxon>Streptophyta</taxon>
        <taxon>Embryophyta</taxon>
        <taxon>Tracheophyta</taxon>
        <taxon>Spermatophyta</taxon>
        <taxon>Magnoliopsida</taxon>
        <taxon>eudicotyledons</taxon>
        <taxon>Gunneridae</taxon>
        <taxon>Pentapetalae</taxon>
        <taxon>asterids</taxon>
        <taxon>lamiids</taxon>
        <taxon>Lamiales</taxon>
        <taxon>Gesneriaceae</taxon>
        <taxon>Didymocarpoideae</taxon>
        <taxon>Trichosporeae</taxon>
        <taxon>Loxocarpinae</taxon>
        <taxon>Dorcoceras</taxon>
    </lineage>
</organism>
<keyword evidence="3" id="KW-1185">Reference proteome</keyword>
<gene>
    <name evidence="2" type="ORF">F511_34356</name>
</gene>
<evidence type="ECO:0000256" key="1">
    <source>
        <dbReference type="SAM" id="MobiDB-lite"/>
    </source>
</evidence>
<reference evidence="2 3" key="1">
    <citation type="journal article" date="2015" name="Proc. Natl. Acad. Sci. U.S.A.">
        <title>The resurrection genome of Boea hygrometrica: A blueprint for survival of dehydration.</title>
        <authorList>
            <person name="Xiao L."/>
            <person name="Yang G."/>
            <person name="Zhang L."/>
            <person name="Yang X."/>
            <person name="Zhao S."/>
            <person name="Ji Z."/>
            <person name="Zhou Q."/>
            <person name="Hu M."/>
            <person name="Wang Y."/>
            <person name="Chen M."/>
            <person name="Xu Y."/>
            <person name="Jin H."/>
            <person name="Xiao X."/>
            <person name="Hu G."/>
            <person name="Bao F."/>
            <person name="Hu Y."/>
            <person name="Wan P."/>
            <person name="Li L."/>
            <person name="Deng X."/>
            <person name="Kuang T."/>
            <person name="Xiang C."/>
            <person name="Zhu J.K."/>
            <person name="Oliver M.J."/>
            <person name="He Y."/>
        </authorList>
    </citation>
    <scope>NUCLEOTIDE SEQUENCE [LARGE SCALE GENOMIC DNA]</scope>
    <source>
        <strain evidence="3">cv. XS01</strain>
    </source>
</reference>
<dbReference type="AlphaFoldDB" id="A0A2Z7BN02"/>
<sequence length="171" mass="19472">MNLRMKLKFSFINSCIDIITDQVRREEENKAKATTPTPRDEMQPDRPKQQRGSDLIQPPPSAPPPRPHDDREKHGGSAWTKKASFWLKGSRGRRKTRKFGRGRSFSCPENMENNDSVEEFDYSSRRNMSKSSSSSASNGNSEALKMKGANYFSCGSWKGMKRDSCVFSKQI</sequence>
<protein>
    <submittedName>
        <fullName evidence="2">Uncharacterized protein</fullName>
    </submittedName>
</protein>